<keyword evidence="3" id="KW-1185">Reference proteome</keyword>
<dbReference type="OrthoDB" id="10509848at2759"/>
<dbReference type="EMBL" id="AM920437">
    <property type="protein sequence ID" value="CAP97975.1"/>
    <property type="molecule type" value="Genomic_DNA"/>
</dbReference>
<proteinExistence type="predicted"/>
<sequence length="264" mass="29596">MYSNIVNSSIAGLRLRVPLEEMNVANVGAQGGRTQHAFEGGPIQSRAVARKARERWSSTLFRSETTKPYMPGHDATGSKRGEKELKRIKEENPCSAGDRDKAFKGEMQRTAHHCTEGFPRDASHFLRDMQPQDRMQATVYRLQLGASVDADKPVLSSMDYGGCFPPHSLALDLRLRMCTFFPSSSITFQVGMAALAVHRWIRPKALAAVSCRGTCIPHCLGLGDRLSSSFIRSFLGRIHQKKKTYQTLTCMQIFWDQVEMASRR</sequence>
<gene>
    <name evidence="2" type="ORF">Pc22g06870</name>
    <name evidence="2" type="ORF">PCH_Pc22g06870</name>
</gene>
<evidence type="ECO:0000313" key="3">
    <source>
        <dbReference type="Proteomes" id="UP000000724"/>
    </source>
</evidence>
<feature type="compositionally biased region" description="Basic and acidic residues" evidence="1">
    <location>
        <begin position="76"/>
        <end position="85"/>
    </location>
</feature>
<dbReference type="AlphaFoldDB" id="B6HQ73"/>
<dbReference type="Proteomes" id="UP000000724">
    <property type="component" value="Contig Pc00c22"/>
</dbReference>
<feature type="region of interest" description="Disordered" evidence="1">
    <location>
        <begin position="64"/>
        <end position="85"/>
    </location>
</feature>
<accession>B6HQ73</accession>
<reference evidence="2 3" key="1">
    <citation type="journal article" date="2008" name="Nat. Biotechnol.">
        <title>Genome sequencing and analysis of the filamentous fungus Penicillium chrysogenum.</title>
        <authorList>
            <person name="van den Berg M.A."/>
            <person name="Albang R."/>
            <person name="Albermann K."/>
            <person name="Badger J.H."/>
            <person name="Daran J.-M."/>
            <person name="Driessen A.J.M."/>
            <person name="Garcia-Estrada C."/>
            <person name="Fedorova N.D."/>
            <person name="Harris D.M."/>
            <person name="Heijne W.H.M."/>
            <person name="Joardar V.S."/>
            <person name="Kiel J.A.K.W."/>
            <person name="Kovalchuk A."/>
            <person name="Martin J.F."/>
            <person name="Nierman W.C."/>
            <person name="Nijland J.G."/>
            <person name="Pronk J.T."/>
            <person name="Roubos J.A."/>
            <person name="van der Klei I.J."/>
            <person name="van Peij N.N.M.E."/>
            <person name="Veenhuis M."/>
            <person name="von Doehren H."/>
            <person name="Wagner C."/>
            <person name="Wortman J.R."/>
            <person name="Bovenberg R.A.L."/>
        </authorList>
    </citation>
    <scope>NUCLEOTIDE SEQUENCE [LARGE SCALE GENOMIC DNA]</scope>
    <source>
        <strain evidence="3">ATCC 28089 / DSM 1075 / NRRL 1951 / Wisconsin 54-1255</strain>
    </source>
</reference>
<protein>
    <submittedName>
        <fullName evidence="2">Uncharacterized protein</fullName>
    </submittedName>
</protein>
<dbReference type="HOGENOM" id="CLU_1054124_0_0_1"/>
<evidence type="ECO:0000256" key="1">
    <source>
        <dbReference type="SAM" id="MobiDB-lite"/>
    </source>
</evidence>
<evidence type="ECO:0000313" key="2">
    <source>
        <dbReference type="EMBL" id="CAP97975.1"/>
    </source>
</evidence>
<dbReference type="VEuPathDB" id="FungiDB:PCH_Pc22g06870"/>
<name>B6HQ73_PENRW</name>
<organism evidence="2 3">
    <name type="scientific">Penicillium rubens (strain ATCC 28089 / DSM 1075 / NRRL 1951 / Wisconsin 54-1255)</name>
    <name type="common">Penicillium chrysogenum</name>
    <dbReference type="NCBI Taxonomy" id="500485"/>
    <lineage>
        <taxon>Eukaryota</taxon>
        <taxon>Fungi</taxon>
        <taxon>Dikarya</taxon>
        <taxon>Ascomycota</taxon>
        <taxon>Pezizomycotina</taxon>
        <taxon>Eurotiomycetes</taxon>
        <taxon>Eurotiomycetidae</taxon>
        <taxon>Eurotiales</taxon>
        <taxon>Aspergillaceae</taxon>
        <taxon>Penicillium</taxon>
        <taxon>Penicillium chrysogenum species complex</taxon>
    </lineage>
</organism>